<evidence type="ECO:0000256" key="1">
    <source>
        <dbReference type="SAM" id="Phobius"/>
    </source>
</evidence>
<name>M7N0J4_9BACT</name>
<evidence type="ECO:0000313" key="3">
    <source>
        <dbReference type="Proteomes" id="UP000011910"/>
    </source>
</evidence>
<keyword evidence="1" id="KW-0812">Transmembrane</keyword>
<dbReference type="AlphaFoldDB" id="M7N0J4"/>
<keyword evidence="1" id="KW-0472">Membrane</keyword>
<comment type="caution">
    <text evidence="2">The sequence shown here is derived from an EMBL/GenBank/DDBJ whole genome shotgun (WGS) entry which is preliminary data.</text>
</comment>
<evidence type="ECO:0000313" key="2">
    <source>
        <dbReference type="EMBL" id="EMR02213.1"/>
    </source>
</evidence>
<gene>
    <name evidence="2" type="ORF">ADICEAN_02652</name>
</gene>
<keyword evidence="1" id="KW-1133">Transmembrane helix</keyword>
<keyword evidence="3" id="KW-1185">Reference proteome</keyword>
<dbReference type="EMBL" id="AODQ01000068">
    <property type="protein sequence ID" value="EMR02213.1"/>
    <property type="molecule type" value="Genomic_DNA"/>
</dbReference>
<reference evidence="2 3" key="1">
    <citation type="journal article" date="2013" name="Genome Announc.">
        <title>Draft Genome Sequence of Cesiribacter andamanensis Strain AMV16T, Isolated from a Soil Sample from a Mud Volcano in the Andaman Islands, India.</title>
        <authorList>
            <person name="Shivaji S."/>
            <person name="Ara S."/>
            <person name="Begum Z."/>
            <person name="Srinivas T.N."/>
            <person name="Singh A."/>
            <person name="Kumar Pinnaka A."/>
        </authorList>
    </citation>
    <scope>NUCLEOTIDE SEQUENCE [LARGE SCALE GENOMIC DNA]</scope>
    <source>
        <strain evidence="2 3">AMV16</strain>
    </source>
</reference>
<sequence>MKFWNKVGMVVIAGLVLIVFVLPNTINFRERDAFSQDKRLEWAAQYYHISSVPDSVLIPPGEWYDRGGAHPLFFGEKYRDLWGTPVKVRVLKYDEIKGGLTPKQIGGGQQTFSVDFLDGQEREWAVRSVNKDQSKALPKVLRWTVFRFMFRDQAASMNPYGSLILPPMAEAINIYHTNPVLVFVPFDESKKEFNDVLAGRMALLENDADGSWEKDAFFDNASEIDDTEEMLERAREKGIPLDTLMYARSRLFDLLISDWDRHEGQWKWALVEEGGQKIYRPIPGDRDMALYRFNEGLFPKITLLLNPKFQSFRKDYGRVKGLTRQAADMDRQFLASISLTQMVALAEEIKAALTDEVIEEAFQRYPAEIREKVGREHAEIMRIRRDKLPEVAREFWEITQKNIKKNR</sequence>
<dbReference type="STRING" id="1279009.ADICEAN_02652"/>
<proteinExistence type="predicted"/>
<organism evidence="2 3">
    <name type="scientific">Cesiribacter andamanensis AMV16</name>
    <dbReference type="NCBI Taxonomy" id="1279009"/>
    <lineage>
        <taxon>Bacteria</taxon>
        <taxon>Pseudomonadati</taxon>
        <taxon>Bacteroidota</taxon>
        <taxon>Cytophagia</taxon>
        <taxon>Cytophagales</taxon>
        <taxon>Cesiribacteraceae</taxon>
        <taxon>Cesiribacter</taxon>
    </lineage>
</organism>
<feature type="transmembrane region" description="Helical" evidence="1">
    <location>
        <begin position="7"/>
        <end position="26"/>
    </location>
</feature>
<dbReference type="eggNOG" id="COG0729">
    <property type="taxonomic scope" value="Bacteria"/>
</dbReference>
<accession>M7N0J4</accession>
<dbReference type="Proteomes" id="UP000011910">
    <property type="component" value="Unassembled WGS sequence"/>
</dbReference>
<protein>
    <submittedName>
        <fullName evidence="2">Uncharacterized protein</fullName>
    </submittedName>
</protein>